<dbReference type="Proteomes" id="UP000286786">
    <property type="component" value="Genome"/>
</dbReference>
<dbReference type="KEGG" id="vg:77944220"/>
<protein>
    <submittedName>
        <fullName evidence="1">Putative endolysin</fullName>
    </submittedName>
</protein>
<dbReference type="RefSeq" id="YP_010668079.1">
    <property type="nucleotide sequence ID" value="NC_070953.1"/>
</dbReference>
<sequence length="148" mass="17625">MNYKDWYYLTTAVTMDMNRYKEEAVQAIMQIIAHESNGGKYWEQQGGGPALGPIQMEPITHDSIWDNSDSIYILAKKLMIRRDVEQLRHSAIYNIFMARCYLLMDTRPLPKDGTSMSYYLKKYWNSEKGKAEPLDYFYKWNRWREGKL</sequence>
<accession>A0A3S9U8G4</accession>
<reference evidence="1 2" key="1">
    <citation type="submission" date="2018-11" db="EMBL/GenBank/DDBJ databases">
        <title>Isolation and Complete Genome Sequence of a Novel Alteromonas Phage ZP6.</title>
        <authorList>
            <person name="Han J."/>
        </authorList>
    </citation>
    <scope>NUCLEOTIDE SEQUENCE [LARGE SCALE GENOMIC DNA]</scope>
</reference>
<keyword evidence="2" id="KW-1185">Reference proteome</keyword>
<evidence type="ECO:0000313" key="2">
    <source>
        <dbReference type="Proteomes" id="UP000286786"/>
    </source>
</evidence>
<name>A0A3S9U8G4_9CAUD</name>
<dbReference type="GeneID" id="77944220"/>
<dbReference type="EMBL" id="MK203850">
    <property type="protein sequence ID" value="AZS06533.1"/>
    <property type="molecule type" value="Genomic_DNA"/>
</dbReference>
<organism evidence="1 2">
    <name type="scientific">Alteromonas phage ZP6</name>
    <dbReference type="NCBI Taxonomy" id="2492447"/>
    <lineage>
        <taxon>Viruses</taxon>
        <taxon>Duplodnaviria</taxon>
        <taxon>Heunggongvirae</taxon>
        <taxon>Uroviricota</taxon>
        <taxon>Caudoviricetes</taxon>
        <taxon>Mareflavirus</taxon>
        <taxon>Mareflavirus ZP6</taxon>
    </lineage>
</organism>
<proteinExistence type="predicted"/>
<evidence type="ECO:0000313" key="1">
    <source>
        <dbReference type="EMBL" id="AZS06533.1"/>
    </source>
</evidence>